<reference evidence="8" key="1">
    <citation type="submission" date="2021-01" db="EMBL/GenBank/DDBJ databases">
        <title>Whole genome shotgun sequence of Sinosporangium siamense NBRC 109515.</title>
        <authorList>
            <person name="Komaki H."/>
            <person name="Tamura T."/>
        </authorList>
    </citation>
    <scope>NUCLEOTIDE SEQUENCE</scope>
    <source>
        <strain evidence="8">NBRC 109515</strain>
    </source>
</reference>
<dbReference type="CDD" id="cd19543">
    <property type="entry name" value="DCL_NRPS"/>
    <property type="match status" value="1"/>
</dbReference>
<dbReference type="PROSITE" id="PS50075">
    <property type="entry name" value="CARRIER"/>
    <property type="match status" value="2"/>
</dbReference>
<dbReference type="PROSITE" id="PS00455">
    <property type="entry name" value="AMP_BINDING"/>
    <property type="match status" value="1"/>
</dbReference>
<comment type="caution">
    <text evidence="8">The sequence shown here is derived from an EMBL/GenBank/DDBJ whole genome shotgun (WGS) entry which is preliminary data.</text>
</comment>
<evidence type="ECO:0000256" key="4">
    <source>
        <dbReference type="ARBA" id="ARBA00022737"/>
    </source>
</evidence>
<dbReference type="GO" id="GO:0003824">
    <property type="term" value="F:catalytic activity"/>
    <property type="evidence" value="ECO:0007669"/>
    <property type="project" value="InterPro"/>
</dbReference>
<dbReference type="Gene3D" id="3.40.50.980">
    <property type="match status" value="2"/>
</dbReference>
<evidence type="ECO:0000256" key="2">
    <source>
        <dbReference type="ARBA" id="ARBA00022450"/>
    </source>
</evidence>
<dbReference type="PANTHER" id="PTHR45527">
    <property type="entry name" value="NONRIBOSOMAL PEPTIDE SYNTHETASE"/>
    <property type="match status" value="1"/>
</dbReference>
<dbReference type="SUPFAM" id="SSF47336">
    <property type="entry name" value="ACP-like"/>
    <property type="match status" value="2"/>
</dbReference>
<evidence type="ECO:0000256" key="5">
    <source>
        <dbReference type="ARBA" id="ARBA00023194"/>
    </source>
</evidence>
<dbReference type="InterPro" id="IPR020845">
    <property type="entry name" value="AMP-binding_CS"/>
</dbReference>
<dbReference type="SMART" id="SM00823">
    <property type="entry name" value="PKS_PP"/>
    <property type="match status" value="2"/>
</dbReference>
<dbReference type="PANTHER" id="PTHR45527:SF1">
    <property type="entry name" value="FATTY ACID SYNTHASE"/>
    <property type="match status" value="1"/>
</dbReference>
<protein>
    <recommendedName>
        <fullName evidence="7">Carrier domain-containing protein</fullName>
    </recommendedName>
</protein>
<dbReference type="SUPFAM" id="SSF56801">
    <property type="entry name" value="Acetyl-CoA synthetase-like"/>
    <property type="match status" value="2"/>
</dbReference>
<dbReference type="Gene3D" id="3.30.300.30">
    <property type="match status" value="2"/>
</dbReference>
<dbReference type="InterPro" id="IPR010060">
    <property type="entry name" value="NRPS_synth"/>
</dbReference>
<dbReference type="FunFam" id="3.30.300.30:FF:000010">
    <property type="entry name" value="Enterobactin synthetase component F"/>
    <property type="match status" value="1"/>
</dbReference>
<evidence type="ECO:0000256" key="3">
    <source>
        <dbReference type="ARBA" id="ARBA00022553"/>
    </source>
</evidence>
<dbReference type="RefSeq" id="WP_204032024.1">
    <property type="nucleotide sequence ID" value="NZ_BOOW01000050.1"/>
</dbReference>
<keyword evidence="9" id="KW-1185">Reference proteome</keyword>
<evidence type="ECO:0000259" key="7">
    <source>
        <dbReference type="PROSITE" id="PS50075"/>
    </source>
</evidence>
<dbReference type="InterPro" id="IPR025110">
    <property type="entry name" value="AMP-bd_C"/>
</dbReference>
<comment type="cofactor">
    <cofactor evidence="1">
        <name>pantetheine 4'-phosphate</name>
        <dbReference type="ChEBI" id="CHEBI:47942"/>
    </cofactor>
</comment>
<name>A0A919RPG1_9ACTN</name>
<dbReference type="NCBIfam" id="TIGR01720">
    <property type="entry name" value="NRPS-para261"/>
    <property type="match status" value="1"/>
</dbReference>
<dbReference type="Proteomes" id="UP000606172">
    <property type="component" value="Unassembled WGS sequence"/>
</dbReference>
<evidence type="ECO:0000256" key="6">
    <source>
        <dbReference type="SAM" id="MobiDB-lite"/>
    </source>
</evidence>
<dbReference type="InterPro" id="IPR001242">
    <property type="entry name" value="Condensation_dom"/>
</dbReference>
<dbReference type="GO" id="GO:0017000">
    <property type="term" value="P:antibiotic biosynthetic process"/>
    <property type="evidence" value="ECO:0007669"/>
    <property type="project" value="UniProtKB-KW"/>
</dbReference>
<feature type="region of interest" description="Disordered" evidence="6">
    <location>
        <begin position="1178"/>
        <end position="1200"/>
    </location>
</feature>
<keyword evidence="4" id="KW-0677">Repeat</keyword>
<feature type="domain" description="Carrier" evidence="7">
    <location>
        <begin position="1108"/>
        <end position="1182"/>
    </location>
</feature>
<dbReference type="Pfam" id="PF13193">
    <property type="entry name" value="AMP-binding_C"/>
    <property type="match status" value="1"/>
</dbReference>
<dbReference type="GO" id="GO:0008610">
    <property type="term" value="P:lipid biosynthetic process"/>
    <property type="evidence" value="ECO:0007669"/>
    <property type="project" value="UniProtKB-ARBA"/>
</dbReference>
<organism evidence="8 9">
    <name type="scientific">Sinosporangium siamense</name>
    <dbReference type="NCBI Taxonomy" id="1367973"/>
    <lineage>
        <taxon>Bacteria</taxon>
        <taxon>Bacillati</taxon>
        <taxon>Actinomycetota</taxon>
        <taxon>Actinomycetes</taxon>
        <taxon>Streptosporangiales</taxon>
        <taxon>Streptosporangiaceae</taxon>
        <taxon>Sinosporangium</taxon>
    </lineage>
</organism>
<dbReference type="GO" id="GO:0005737">
    <property type="term" value="C:cytoplasm"/>
    <property type="evidence" value="ECO:0007669"/>
    <property type="project" value="TreeGrafter"/>
</dbReference>
<evidence type="ECO:0000313" key="9">
    <source>
        <dbReference type="Proteomes" id="UP000606172"/>
    </source>
</evidence>
<accession>A0A919RPG1</accession>
<dbReference type="SUPFAM" id="SSF52777">
    <property type="entry name" value="CoA-dependent acyltransferases"/>
    <property type="match status" value="4"/>
</dbReference>
<gene>
    <name evidence="8" type="ORF">Ssi02_70980</name>
</gene>
<dbReference type="InterPro" id="IPR009081">
    <property type="entry name" value="PP-bd_ACP"/>
</dbReference>
<dbReference type="GO" id="GO:0031177">
    <property type="term" value="F:phosphopantetheine binding"/>
    <property type="evidence" value="ECO:0007669"/>
    <property type="project" value="InterPro"/>
</dbReference>
<dbReference type="Gene3D" id="3.30.559.30">
    <property type="entry name" value="Nonribosomal peptide synthetase, condensation domain"/>
    <property type="match status" value="2"/>
</dbReference>
<dbReference type="InterPro" id="IPR010071">
    <property type="entry name" value="AA_adenyl_dom"/>
</dbReference>
<keyword evidence="5" id="KW-0045">Antibiotic biosynthesis</keyword>
<evidence type="ECO:0000313" key="8">
    <source>
        <dbReference type="EMBL" id="GII96867.1"/>
    </source>
</evidence>
<dbReference type="Gene3D" id="1.10.1200.10">
    <property type="entry name" value="ACP-like"/>
    <property type="match status" value="2"/>
</dbReference>
<dbReference type="Gene3D" id="2.30.38.10">
    <property type="entry name" value="Luciferase, Domain 3"/>
    <property type="match status" value="1"/>
</dbReference>
<dbReference type="Pfam" id="PF00550">
    <property type="entry name" value="PP-binding"/>
    <property type="match status" value="2"/>
</dbReference>
<sequence length="1669" mass="175763">MSAVPVGEIEGVLAAQPGVREAAVAVREGRLIGYVVAHAQLDPVRLRDRMSEVLPGHMVPAVIIPLDVIDRQALPEPGAPGGIAAPQAVDPNVERVFRELFSEVLGVPGVGAGERFLELGGDSILAMRVAARAARHGLTVTPAQVLTEGTAERLAAVAGRREAAPARVRHLVELSADDEAELAAAVPGLSEVWPLSPLQEGLLFHAESTDAYQGQWIVELSGPVDVPRLRASWAAVFARHAALRVSFHTLASGRAVQAVAGSVVPGWREVDLVHVNDQDAAVADVIAREQAELLHLSKAPLTRLVLIRLREDLHRLLVVHHHIVTDGWSVAGVLNEAAEVYAAGGDASRLGPVTSYREYLDWLAGRDANAARDAWRAELSGLDEPTPAGIGAPGGESVYSDLVVPEALHLGLMDFARTRGLTLGVIMQGAWGIVLSRLAGRNDVVFGTVAAIRPPELPGVEGMLGLMMNTVPVRVRLRGGQPVGEMLAELAARQAHLMPHQYLGLAEIQRAAGPAAGFDTLLVMENYPRDFTGAYRYLGTVEATHYPLTIGVVPGEELTLRLAYREGAFDAGVAGSLLEQLLGVLAGMVAEPLVGRLGLPGAQPLDRPLDEPVAAPPLPVLVGRAVERDPGAVAVTGQDGELTYAELWDRATELAGNLVAQGVGPECLVGVVAKRSPELVVGMLAVSLAGGAFVPVDPDYPAQRVATVLADVPVVLCTPETRGVVPSGPKVIGIDTPGRAWGGPLPQADGRNAAYVIYTSGSTGAPKGVTVSHASLSRFIAFRRERYLLDASSRVLQLSSPSFDVAMGDIWPTLCAGATLVLGPVARFSGEELADLIQDRRVTHAIMVAGILTQLPDRDLPDLRVIVIGGEGGSDIALRRWSSRVELVNEYGVTEATVTSTVTDALTGAPAPPIGRPIPGCRAYVLDAFLQPLPAGITGELYIAGVGVARGYHGRAALTAQRFVAVPGPLPAASAGERMYRTGDLAYWTPSGELVHAGRADSQVKVRGHRVELGEIEAALMTHESVGETVVTVREVHPGRQHVVGYVVPGEAAPDPRLLREHVAGRLPEFMIPTAIVVLEGLPRTASGKVDREALPAPDFARPASGREPATALERLLCRLFAEVLGLATVAPDDGFIELGGDSITSMQFAARARREGLHFTSAQVFAAKTPERLAQLIDGDPSPASAGEPADADGIGEVPPTPVIRAFGDGALGTGFAQWAVVAAPADLTLPVLTGAVQAVLVTHGMLRASVTDGRLVVPAAGAVDAGDLITRIEAAGDVDARTAQAVQDARNRLAPKLGRMFQVVWVVGEPAQMGRLVLVAHHLVIDGVSWRILLPDLAAACQAATAGREPALEPATTSFPAWSTLLAREAGSPARAVELDSWRAVLDHPAPPLSEPDRVKDTGATMRSRSWTLSGERAVRLAERAPALFHCGIHEVLLATLAGAVARCWGTGSVVLDVEEHGRRPLIPGMDLSRTIGWFTSVHPVRLSLTGIDLDEAVAGGRAAGHLVLTVKEQARAVPGDRLGYGLLRHLNSETAPVLAALPAPRIGFNYLGRFTGSGGSAPWQMIGGIGGSMDPGTPLQHAIEANVIVRDGPEFDFMVNWADRLLDGDDVEALSRTWLDLLSGLADHTEAPDAGGRSVSDFDLIALDQDDVREFESIAARLTGDS</sequence>
<dbReference type="Gene3D" id="3.30.559.10">
    <property type="entry name" value="Chloramphenicol acetyltransferase-like domain"/>
    <property type="match status" value="2"/>
</dbReference>
<keyword evidence="3" id="KW-0597">Phosphoprotein</keyword>
<dbReference type="NCBIfam" id="TIGR01733">
    <property type="entry name" value="AA-adenyl-dom"/>
    <property type="match status" value="1"/>
</dbReference>
<dbReference type="Pfam" id="PF00668">
    <property type="entry name" value="Condensation"/>
    <property type="match status" value="2"/>
</dbReference>
<dbReference type="InterPro" id="IPR023213">
    <property type="entry name" value="CAT-like_dom_sf"/>
</dbReference>
<dbReference type="InterPro" id="IPR006162">
    <property type="entry name" value="Ppantetheine_attach_site"/>
</dbReference>
<keyword evidence="2" id="KW-0596">Phosphopantetheine</keyword>
<proteinExistence type="predicted"/>
<dbReference type="InterPro" id="IPR020806">
    <property type="entry name" value="PKS_PP-bd"/>
</dbReference>
<dbReference type="InterPro" id="IPR036736">
    <property type="entry name" value="ACP-like_sf"/>
</dbReference>
<evidence type="ECO:0000256" key="1">
    <source>
        <dbReference type="ARBA" id="ARBA00001957"/>
    </source>
</evidence>
<feature type="domain" description="Carrier" evidence="7">
    <location>
        <begin position="88"/>
        <end position="162"/>
    </location>
</feature>
<dbReference type="GO" id="GO:0043041">
    <property type="term" value="P:amino acid activation for nonribosomal peptide biosynthetic process"/>
    <property type="evidence" value="ECO:0007669"/>
    <property type="project" value="TreeGrafter"/>
</dbReference>
<dbReference type="InterPro" id="IPR000873">
    <property type="entry name" value="AMP-dep_synth/lig_dom"/>
</dbReference>
<dbReference type="GO" id="GO:0044550">
    <property type="term" value="P:secondary metabolite biosynthetic process"/>
    <property type="evidence" value="ECO:0007669"/>
    <property type="project" value="TreeGrafter"/>
</dbReference>
<dbReference type="CDD" id="cd05930">
    <property type="entry name" value="A_NRPS"/>
    <property type="match status" value="1"/>
</dbReference>
<dbReference type="PROSITE" id="PS00012">
    <property type="entry name" value="PHOSPHOPANTETHEINE"/>
    <property type="match status" value="1"/>
</dbReference>
<dbReference type="EMBL" id="BOOW01000050">
    <property type="protein sequence ID" value="GII96867.1"/>
    <property type="molecule type" value="Genomic_DNA"/>
</dbReference>
<dbReference type="Pfam" id="PF00501">
    <property type="entry name" value="AMP-binding"/>
    <property type="match status" value="1"/>
</dbReference>
<dbReference type="InterPro" id="IPR045851">
    <property type="entry name" value="AMP-bd_C_sf"/>
</dbReference>